<keyword evidence="2" id="KW-1185">Reference proteome</keyword>
<reference evidence="2" key="1">
    <citation type="journal article" date="2021" name="Int. J. Syst. Evol. Microbiol.">
        <title>Actinocatenispora comari sp. nov., an endophytic actinomycete isolated from aerial parts of Comarum salesowianum.</title>
        <authorList>
            <person name="Oyunbileg N."/>
            <person name="Iizaka Y."/>
            <person name="Hamada M."/>
            <person name="Davaapurev B.O."/>
            <person name="Fukumoto A."/>
            <person name="Tsetseg B."/>
            <person name="Kato F."/>
            <person name="Tamura T."/>
            <person name="Batkhuu J."/>
            <person name="Anzai Y."/>
        </authorList>
    </citation>
    <scope>NUCLEOTIDE SEQUENCE [LARGE SCALE GENOMIC DNA]</scope>
    <source>
        <strain evidence="2">NUM-2625</strain>
    </source>
</reference>
<accession>A0A8J4AGT5</accession>
<proteinExistence type="predicted"/>
<comment type="caution">
    <text evidence="1">The sequence shown here is derived from an EMBL/GenBank/DDBJ whole genome shotgun (WGS) entry which is preliminary data.</text>
</comment>
<dbReference type="RefSeq" id="WP_207126678.1">
    <property type="nucleotide sequence ID" value="NZ_BOPO01000082.1"/>
</dbReference>
<sequence length="69" mass="7334">MGAVTAHLAMSFDGFVADPDDGCDELFGFYATGEVPLQLSDGFPEPHVSRRTAKLLTAEQPGAGDPRPR</sequence>
<dbReference type="AlphaFoldDB" id="A0A8J4AGT5"/>
<evidence type="ECO:0008006" key="3">
    <source>
        <dbReference type="Google" id="ProtNLM"/>
    </source>
</evidence>
<protein>
    <recommendedName>
        <fullName evidence="3">Dihydrofolate reductase</fullName>
    </recommendedName>
</protein>
<evidence type="ECO:0000313" key="2">
    <source>
        <dbReference type="Proteomes" id="UP000614996"/>
    </source>
</evidence>
<organism evidence="1 2">
    <name type="scientific">Actinocatenispora comari</name>
    <dbReference type="NCBI Taxonomy" id="2807577"/>
    <lineage>
        <taxon>Bacteria</taxon>
        <taxon>Bacillati</taxon>
        <taxon>Actinomycetota</taxon>
        <taxon>Actinomycetes</taxon>
        <taxon>Micromonosporales</taxon>
        <taxon>Micromonosporaceae</taxon>
        <taxon>Actinocatenispora</taxon>
    </lineage>
</organism>
<name>A0A8J4AGT5_9ACTN</name>
<dbReference type="EMBL" id="BOPO01000082">
    <property type="protein sequence ID" value="GIL28967.1"/>
    <property type="molecule type" value="Genomic_DNA"/>
</dbReference>
<dbReference type="Proteomes" id="UP000614996">
    <property type="component" value="Unassembled WGS sequence"/>
</dbReference>
<evidence type="ECO:0000313" key="1">
    <source>
        <dbReference type="EMBL" id="GIL28967.1"/>
    </source>
</evidence>
<gene>
    <name evidence="1" type="ORF">NUM_42210</name>
</gene>